<dbReference type="Proteomes" id="UP000324974">
    <property type="component" value="Chromosome"/>
</dbReference>
<dbReference type="RefSeq" id="WP_149109455.1">
    <property type="nucleotide sequence ID" value="NZ_CP042425.1"/>
</dbReference>
<dbReference type="Pfam" id="PF07228">
    <property type="entry name" value="SpoIIE"/>
    <property type="match status" value="1"/>
</dbReference>
<accession>A0A5C1A5W3</accession>
<sequence length="208" mass="21603">MTWQTSLAVESYRAAGEDRAAVFPTPFGCLAVVADGVGGRSGGAAAADAVIEAVRSLAEAIASPLDLRSWATWLRQLDQQMAGEATVGETTAVIAALSAAGIIGVAVGDSVAWVAIENQCHSLATGSEPKPWLGSGVARPVPFAHLNLAGTLLLATDGLTKYADRQRIVGLLQSETLERLPKQLIDAVRYGSGRLPDDVGVIVAKWEA</sequence>
<dbReference type="Gene3D" id="3.60.40.10">
    <property type="entry name" value="PPM-type phosphatase domain"/>
    <property type="match status" value="1"/>
</dbReference>
<dbReference type="OrthoDB" id="260493at2"/>
<evidence type="ECO:0000313" key="3">
    <source>
        <dbReference type="Proteomes" id="UP000324974"/>
    </source>
</evidence>
<name>A0A5C1A5W3_9BACT</name>
<feature type="domain" description="PPM-type phosphatase" evidence="1">
    <location>
        <begin position="1"/>
        <end position="204"/>
    </location>
</feature>
<dbReference type="InterPro" id="IPR001932">
    <property type="entry name" value="PPM-type_phosphatase-like_dom"/>
</dbReference>
<dbReference type="AlphaFoldDB" id="A0A5C1A5W3"/>
<dbReference type="KEGG" id="lrs:PX52LOC_01459"/>
<dbReference type="InterPro" id="IPR036457">
    <property type="entry name" value="PPM-type-like_dom_sf"/>
</dbReference>
<proteinExistence type="predicted"/>
<gene>
    <name evidence="2" type="ORF">PX52LOC_01459</name>
</gene>
<protein>
    <submittedName>
        <fullName evidence="2">Serine/threonine protein phosphatase</fullName>
    </submittedName>
</protein>
<evidence type="ECO:0000259" key="1">
    <source>
        <dbReference type="SMART" id="SM00332"/>
    </source>
</evidence>
<keyword evidence="3" id="KW-1185">Reference proteome</keyword>
<dbReference type="EMBL" id="CP042425">
    <property type="protein sequence ID" value="QEL14569.1"/>
    <property type="molecule type" value="Genomic_DNA"/>
</dbReference>
<reference evidence="3" key="1">
    <citation type="submission" date="2019-08" db="EMBL/GenBank/DDBJ databases">
        <title>Limnoglobus roseus gen. nov., sp. nov., a novel freshwater planctomycete with a giant genome from the family Gemmataceae.</title>
        <authorList>
            <person name="Kulichevskaya I.S."/>
            <person name="Naumoff D.G."/>
            <person name="Miroshnikov K."/>
            <person name="Ivanova A."/>
            <person name="Philippov D.A."/>
            <person name="Hakobyan A."/>
            <person name="Rijpstra I.C."/>
            <person name="Sinninghe Damste J.S."/>
            <person name="Liesack W."/>
            <person name="Dedysh S.N."/>
        </authorList>
    </citation>
    <scope>NUCLEOTIDE SEQUENCE [LARGE SCALE GENOMIC DNA]</scope>
    <source>
        <strain evidence="3">PX52</strain>
    </source>
</reference>
<dbReference type="SMART" id="SM00332">
    <property type="entry name" value="PP2Cc"/>
    <property type="match status" value="1"/>
</dbReference>
<dbReference type="SUPFAM" id="SSF81606">
    <property type="entry name" value="PP2C-like"/>
    <property type="match status" value="1"/>
</dbReference>
<organism evidence="2 3">
    <name type="scientific">Limnoglobus roseus</name>
    <dbReference type="NCBI Taxonomy" id="2598579"/>
    <lineage>
        <taxon>Bacteria</taxon>
        <taxon>Pseudomonadati</taxon>
        <taxon>Planctomycetota</taxon>
        <taxon>Planctomycetia</taxon>
        <taxon>Gemmatales</taxon>
        <taxon>Gemmataceae</taxon>
        <taxon>Limnoglobus</taxon>
    </lineage>
</organism>
<evidence type="ECO:0000313" key="2">
    <source>
        <dbReference type="EMBL" id="QEL14569.1"/>
    </source>
</evidence>